<feature type="transmembrane region" description="Helical" evidence="6">
    <location>
        <begin position="36"/>
        <end position="58"/>
    </location>
</feature>
<accession>A0A841E822</accession>
<proteinExistence type="predicted"/>
<evidence type="ECO:0000256" key="1">
    <source>
        <dbReference type="ARBA" id="ARBA00004651"/>
    </source>
</evidence>
<evidence type="ECO:0000256" key="4">
    <source>
        <dbReference type="ARBA" id="ARBA00022989"/>
    </source>
</evidence>
<feature type="transmembrane region" description="Helical" evidence="6">
    <location>
        <begin position="160"/>
        <end position="181"/>
    </location>
</feature>
<name>A0A841E822_9ACTN</name>
<dbReference type="InterPro" id="IPR010343">
    <property type="entry name" value="ArAE_1"/>
</dbReference>
<keyword evidence="5 6" id="KW-0472">Membrane</keyword>
<sequence>MRPSERSGRRPASTGRWSRVKQWLLRARSEGYERSTLLLIVKSTLAASLAWIVSYTVLQASAPAFAPFSAVLMIQVTIYQSVAQSLRYVAAVSAGVAVQGVVGFLAGSGVAAFAAVTLIALTIGRWPRLGTQGSQVVTAALFAFAIYVTSAGALDGAAQLGQILLLVLIGCGIGVLVNLVVMPPMRFRSAEYGVRSLSHAMCGLLSDMHPPLREGDLDQERTGQWRYRANRLGTTVAQAQSAVRTAKESVYYNPGRLLRRRRSPSFSGYASVVDALDRISYQLASVTRTLDQSAPHTREGPQRTEFLRLYADFLAALAEIAEAFSEVDEDRLVEQARHLDSLTEQSGEYEKRLSERAEHIELVVTDGSSPYGILLVEAGRLQEEFEYTTGLLHRSVDRKLSSGSSG</sequence>
<comment type="subcellular location">
    <subcellularLocation>
        <location evidence="1">Cell membrane</location>
        <topology evidence="1">Multi-pass membrane protein</topology>
    </subcellularLocation>
</comment>
<reference evidence="7 8" key="1">
    <citation type="submission" date="2020-08" db="EMBL/GenBank/DDBJ databases">
        <title>Sequencing the genomes of 1000 actinobacteria strains.</title>
        <authorList>
            <person name="Klenk H.-P."/>
        </authorList>
    </citation>
    <scope>NUCLEOTIDE SEQUENCE [LARGE SCALE GENOMIC DNA]</scope>
    <source>
        <strain evidence="7 8">DSM 44593</strain>
    </source>
</reference>
<keyword evidence="3 6" id="KW-0812">Transmembrane</keyword>
<evidence type="ECO:0000256" key="2">
    <source>
        <dbReference type="ARBA" id="ARBA00022475"/>
    </source>
</evidence>
<comment type="caution">
    <text evidence="7">The sequence shown here is derived from an EMBL/GenBank/DDBJ whole genome shotgun (WGS) entry which is preliminary data.</text>
</comment>
<dbReference type="EMBL" id="JACHLY010000001">
    <property type="protein sequence ID" value="MBB5999042.1"/>
    <property type="molecule type" value="Genomic_DNA"/>
</dbReference>
<keyword evidence="4 6" id="KW-1133">Transmembrane helix</keyword>
<evidence type="ECO:0000256" key="5">
    <source>
        <dbReference type="ARBA" id="ARBA00023136"/>
    </source>
</evidence>
<dbReference type="GO" id="GO:0005886">
    <property type="term" value="C:plasma membrane"/>
    <property type="evidence" value="ECO:0007669"/>
    <property type="project" value="UniProtKB-SubCell"/>
</dbReference>
<evidence type="ECO:0000256" key="3">
    <source>
        <dbReference type="ARBA" id="ARBA00022692"/>
    </source>
</evidence>
<dbReference type="Pfam" id="PF06081">
    <property type="entry name" value="ArAE_1"/>
    <property type="match status" value="1"/>
</dbReference>
<feature type="transmembrane region" description="Helical" evidence="6">
    <location>
        <begin position="101"/>
        <end position="124"/>
    </location>
</feature>
<evidence type="ECO:0000256" key="6">
    <source>
        <dbReference type="SAM" id="Phobius"/>
    </source>
</evidence>
<evidence type="ECO:0000313" key="8">
    <source>
        <dbReference type="Proteomes" id="UP000578077"/>
    </source>
</evidence>
<keyword evidence="8" id="KW-1185">Reference proteome</keyword>
<feature type="transmembrane region" description="Helical" evidence="6">
    <location>
        <begin position="136"/>
        <end position="154"/>
    </location>
</feature>
<dbReference type="RefSeq" id="WP_184635695.1">
    <property type="nucleotide sequence ID" value="NZ_BAABKT010000010.1"/>
</dbReference>
<keyword evidence="2" id="KW-1003">Cell membrane</keyword>
<gene>
    <name evidence="7" type="ORF">HNR25_002793</name>
</gene>
<evidence type="ECO:0000313" key="7">
    <source>
        <dbReference type="EMBL" id="MBB5999042.1"/>
    </source>
</evidence>
<dbReference type="AlphaFoldDB" id="A0A841E822"/>
<protein>
    <submittedName>
        <fullName evidence="7">Uncharacterized membrane protein YgaE (UPF0421/DUF939 family)</fullName>
    </submittedName>
</protein>
<organism evidence="7 8">
    <name type="scientific">Streptomonospora salina</name>
    <dbReference type="NCBI Taxonomy" id="104205"/>
    <lineage>
        <taxon>Bacteria</taxon>
        <taxon>Bacillati</taxon>
        <taxon>Actinomycetota</taxon>
        <taxon>Actinomycetes</taxon>
        <taxon>Streptosporangiales</taxon>
        <taxon>Nocardiopsidaceae</taxon>
        <taxon>Streptomonospora</taxon>
    </lineage>
</organism>
<dbReference type="Proteomes" id="UP000578077">
    <property type="component" value="Unassembled WGS sequence"/>
</dbReference>